<dbReference type="InterPro" id="IPR021938">
    <property type="entry name" value="DUF3553"/>
</dbReference>
<protein>
    <submittedName>
        <fullName evidence="1">DUF3553 domain-containing protein</fullName>
    </submittedName>
</protein>
<reference evidence="1 2" key="1">
    <citation type="submission" date="2021-03" db="EMBL/GenBank/DDBJ databases">
        <title>Sneathiella sp. CAU 1612 isolated from Kang Won-do.</title>
        <authorList>
            <person name="Kim W."/>
        </authorList>
    </citation>
    <scope>NUCLEOTIDE SEQUENCE [LARGE SCALE GENOMIC DNA]</scope>
    <source>
        <strain evidence="1 2">CAU 1612</strain>
    </source>
</reference>
<proteinExistence type="predicted"/>
<evidence type="ECO:0000313" key="1">
    <source>
        <dbReference type="EMBL" id="MBO0335225.1"/>
    </source>
</evidence>
<dbReference type="EMBL" id="JAFLNC010000006">
    <property type="protein sequence ID" value="MBO0335225.1"/>
    <property type="molecule type" value="Genomic_DNA"/>
</dbReference>
<dbReference type="Proteomes" id="UP000664761">
    <property type="component" value="Unassembled WGS sequence"/>
</dbReference>
<dbReference type="RefSeq" id="WP_207047544.1">
    <property type="nucleotide sequence ID" value="NZ_JAFLNC010000006.1"/>
</dbReference>
<name>A0ABS3F9N8_9PROT</name>
<organism evidence="1 2">
    <name type="scientific">Sneathiella sedimenti</name>
    <dbReference type="NCBI Taxonomy" id="2816034"/>
    <lineage>
        <taxon>Bacteria</taxon>
        <taxon>Pseudomonadati</taxon>
        <taxon>Pseudomonadota</taxon>
        <taxon>Alphaproteobacteria</taxon>
        <taxon>Sneathiellales</taxon>
        <taxon>Sneathiellaceae</taxon>
        <taxon>Sneathiella</taxon>
    </lineage>
</organism>
<sequence length="65" mass="7297">MLAQFSPGQYVRHPQEPSWGIGQVQSSVADRVTVNFEHAGKQLIIVGQVELVVLSEEEAHKEQKR</sequence>
<gene>
    <name evidence="1" type="ORF">J0X12_16505</name>
</gene>
<comment type="caution">
    <text evidence="1">The sequence shown here is derived from an EMBL/GenBank/DDBJ whole genome shotgun (WGS) entry which is preliminary data.</text>
</comment>
<accession>A0ABS3F9N8</accession>
<dbReference type="Pfam" id="PF12073">
    <property type="entry name" value="DUF3553"/>
    <property type="match status" value="1"/>
</dbReference>
<keyword evidence="2" id="KW-1185">Reference proteome</keyword>
<evidence type="ECO:0000313" key="2">
    <source>
        <dbReference type="Proteomes" id="UP000664761"/>
    </source>
</evidence>